<name>A0A955LC54_9BACT</name>
<evidence type="ECO:0000313" key="1">
    <source>
        <dbReference type="EMBL" id="MCA9387336.1"/>
    </source>
</evidence>
<dbReference type="Proteomes" id="UP000714915">
    <property type="component" value="Unassembled WGS sequence"/>
</dbReference>
<evidence type="ECO:0000313" key="2">
    <source>
        <dbReference type="Proteomes" id="UP000714915"/>
    </source>
</evidence>
<proteinExistence type="predicted"/>
<accession>A0A955LC54</accession>
<reference evidence="1" key="2">
    <citation type="journal article" date="2021" name="Microbiome">
        <title>Successional dynamics and alternative stable states in a saline activated sludge microbial community over 9 years.</title>
        <authorList>
            <person name="Wang Y."/>
            <person name="Ye J."/>
            <person name="Ju F."/>
            <person name="Liu L."/>
            <person name="Boyd J.A."/>
            <person name="Deng Y."/>
            <person name="Parks D.H."/>
            <person name="Jiang X."/>
            <person name="Yin X."/>
            <person name="Woodcroft B.J."/>
            <person name="Tyson G.W."/>
            <person name="Hugenholtz P."/>
            <person name="Polz M.F."/>
            <person name="Zhang T."/>
        </authorList>
    </citation>
    <scope>NUCLEOTIDE SEQUENCE</scope>
    <source>
        <strain evidence="1">HKST-UBA09</strain>
    </source>
</reference>
<sequence>MYTDFNDYMDYLEGLQEMEEKKVEYEESLDFNDDYISALLIDYGKVPLYAVFSESNNNTTDLYV</sequence>
<dbReference type="EMBL" id="JAGQLF010000091">
    <property type="protein sequence ID" value="MCA9387336.1"/>
    <property type="molecule type" value="Genomic_DNA"/>
</dbReference>
<feature type="non-terminal residue" evidence="1">
    <location>
        <position position="64"/>
    </location>
</feature>
<organism evidence="1 2">
    <name type="scientific">Candidatus Dojkabacteria bacterium</name>
    <dbReference type="NCBI Taxonomy" id="2099670"/>
    <lineage>
        <taxon>Bacteria</taxon>
        <taxon>Candidatus Dojkabacteria</taxon>
    </lineage>
</organism>
<protein>
    <submittedName>
        <fullName evidence="1">Uncharacterized protein</fullName>
    </submittedName>
</protein>
<comment type="caution">
    <text evidence="1">The sequence shown here is derived from an EMBL/GenBank/DDBJ whole genome shotgun (WGS) entry which is preliminary data.</text>
</comment>
<gene>
    <name evidence="1" type="ORF">KC669_04855</name>
</gene>
<dbReference type="AlphaFoldDB" id="A0A955LC54"/>
<reference evidence="1" key="1">
    <citation type="submission" date="2020-04" db="EMBL/GenBank/DDBJ databases">
        <authorList>
            <person name="Zhang T."/>
        </authorList>
    </citation>
    <scope>NUCLEOTIDE SEQUENCE</scope>
    <source>
        <strain evidence="1">HKST-UBA09</strain>
    </source>
</reference>